<keyword evidence="2" id="KW-1185">Reference proteome</keyword>
<dbReference type="PANTHER" id="PTHR35385">
    <property type="entry name" value="PROTEIN B, PUTATIVE-RELATED-RELATED"/>
    <property type="match status" value="1"/>
</dbReference>
<evidence type="ECO:0000313" key="1">
    <source>
        <dbReference type="EMBL" id="KFM72869.1"/>
    </source>
</evidence>
<dbReference type="Proteomes" id="UP000054359">
    <property type="component" value="Unassembled WGS sequence"/>
</dbReference>
<evidence type="ECO:0000313" key="2">
    <source>
        <dbReference type="Proteomes" id="UP000054359"/>
    </source>
</evidence>
<gene>
    <name evidence="1" type="ORF">X975_16842</name>
</gene>
<dbReference type="PANTHER" id="PTHR35385:SF2">
    <property type="entry name" value="PROTEIN B, PUTATIVE-RELATED"/>
    <property type="match status" value="1"/>
</dbReference>
<accession>A0A087U680</accession>
<protein>
    <submittedName>
        <fullName evidence="1">Uncharacterized protein</fullName>
    </submittedName>
</protein>
<organism evidence="1 2">
    <name type="scientific">Stegodyphus mimosarum</name>
    <name type="common">African social velvet spider</name>
    <dbReference type="NCBI Taxonomy" id="407821"/>
    <lineage>
        <taxon>Eukaryota</taxon>
        <taxon>Metazoa</taxon>
        <taxon>Ecdysozoa</taxon>
        <taxon>Arthropoda</taxon>
        <taxon>Chelicerata</taxon>
        <taxon>Arachnida</taxon>
        <taxon>Araneae</taxon>
        <taxon>Araneomorphae</taxon>
        <taxon>Entelegynae</taxon>
        <taxon>Eresoidea</taxon>
        <taxon>Eresidae</taxon>
        <taxon>Stegodyphus</taxon>
    </lineage>
</organism>
<feature type="non-terminal residue" evidence="1">
    <location>
        <position position="102"/>
    </location>
</feature>
<dbReference type="AlphaFoldDB" id="A0A087U680"/>
<proteinExistence type="predicted"/>
<dbReference type="EMBL" id="KK118390">
    <property type="protein sequence ID" value="KFM72869.1"/>
    <property type="molecule type" value="Genomic_DNA"/>
</dbReference>
<dbReference type="OrthoDB" id="6771815at2759"/>
<reference evidence="1 2" key="1">
    <citation type="submission" date="2013-11" db="EMBL/GenBank/DDBJ databases">
        <title>Genome sequencing of Stegodyphus mimosarum.</title>
        <authorList>
            <person name="Bechsgaard J."/>
        </authorList>
    </citation>
    <scope>NUCLEOTIDE SEQUENCE [LARGE SCALE GENOMIC DNA]</scope>
</reference>
<name>A0A087U680_STEMI</name>
<dbReference type="STRING" id="407821.A0A087U680"/>
<sequence>MSFLWHWLWDCKNNILKNERKYLMELFRNILYTPNELAGTEEYFTLLHDPCASKYENYISHVEMLWERRIKWAICYRAGTSFKGHNTNNMVESSIRIFKDIV</sequence>